<dbReference type="RefSeq" id="WP_097279218.1">
    <property type="nucleotide sequence ID" value="NZ_OCNJ01000004.1"/>
</dbReference>
<dbReference type="Proteomes" id="UP000219621">
    <property type="component" value="Unassembled WGS sequence"/>
</dbReference>
<evidence type="ECO:0000313" key="1">
    <source>
        <dbReference type="EMBL" id="SOD95209.1"/>
    </source>
</evidence>
<sequence>MTTDTVPAGAKDPLDAAARELRARIRYVSARDELTAPDSTINKAAADEPVFVLRARDLVASMTVEYWEFCARNRGTPDDKLERADRQRRAMEAWLEKRLPQPTPAGEMPTVRTAHVERNHPHSVLRSAHPEEPVFAIVASDSVAQEVVEFWAFMAERNGAKPAKVDAALHVARAMAAWTSKRVVGLQERKPRPVLSDGSAGGGGVVLSAHRPRHRMVTLIRCLACDHSEKVGEPPYSEDLLASIAETCEGGCPSCGAQPTMDEATGLARRVLTTVMVEE</sequence>
<name>A0A286GJB5_9PROT</name>
<reference evidence="2" key="1">
    <citation type="submission" date="2017-09" db="EMBL/GenBank/DDBJ databases">
        <authorList>
            <person name="Varghese N."/>
            <person name="Submissions S."/>
        </authorList>
    </citation>
    <scope>NUCLEOTIDE SEQUENCE [LARGE SCALE GENOMIC DNA]</scope>
    <source>
        <strain evidence="2">USBA 140</strain>
    </source>
</reference>
<keyword evidence="2" id="KW-1185">Reference proteome</keyword>
<gene>
    <name evidence="1" type="ORF">SAMN05421508_104262</name>
</gene>
<dbReference type="EMBL" id="OCNJ01000004">
    <property type="protein sequence ID" value="SOD95209.1"/>
    <property type="molecule type" value="Genomic_DNA"/>
</dbReference>
<evidence type="ECO:0000313" key="2">
    <source>
        <dbReference type="Proteomes" id="UP000219621"/>
    </source>
</evidence>
<accession>A0A286GJB5</accession>
<organism evidence="1 2">
    <name type="scientific">Caenispirillum bisanense</name>
    <dbReference type="NCBI Taxonomy" id="414052"/>
    <lineage>
        <taxon>Bacteria</taxon>
        <taxon>Pseudomonadati</taxon>
        <taxon>Pseudomonadota</taxon>
        <taxon>Alphaproteobacteria</taxon>
        <taxon>Rhodospirillales</taxon>
        <taxon>Novispirillaceae</taxon>
        <taxon>Caenispirillum</taxon>
    </lineage>
</organism>
<protein>
    <submittedName>
        <fullName evidence="1">Uncharacterized protein</fullName>
    </submittedName>
</protein>
<dbReference type="AlphaFoldDB" id="A0A286GJB5"/>
<dbReference type="OrthoDB" id="7338035at2"/>
<proteinExistence type="predicted"/>